<gene>
    <name evidence="1" type="ORF">M413DRAFT_410275</name>
</gene>
<name>A0A0C3CCB0_HEBCY</name>
<dbReference type="HOGENOM" id="CLU_1731677_0_0_1"/>
<sequence length="151" mass="16592">MSFRITLGTHQDAGTPFFRVQQQPAVWTFGTASWSASNGERTLTMNQSGTSGILRFVNNNGERFAVIVGIDNRQRWCDIIPDDSPAQTSLSLLSRYYTRGYFEPKHHVSLASSDGGNKQAPTVLQYGLVLQVAGEIAAGHSFRTEVARGLK</sequence>
<evidence type="ECO:0000313" key="1">
    <source>
        <dbReference type="EMBL" id="KIM41884.1"/>
    </source>
</evidence>
<dbReference type="InterPro" id="IPR015926">
    <property type="entry name" value="Cytolysin/lectin"/>
</dbReference>
<dbReference type="STRING" id="686832.A0A0C3CCB0"/>
<accession>A0A0C3CCB0</accession>
<dbReference type="InterPro" id="IPR009960">
    <property type="entry name" value="Fruit_body_lectin_fun"/>
</dbReference>
<protein>
    <submittedName>
        <fullName evidence="1">Uncharacterized protein</fullName>
    </submittedName>
</protein>
<dbReference type="EMBL" id="KN831779">
    <property type="protein sequence ID" value="KIM41884.1"/>
    <property type="molecule type" value="Genomic_DNA"/>
</dbReference>
<reference evidence="1 2" key="1">
    <citation type="submission" date="2014-04" db="EMBL/GenBank/DDBJ databases">
        <authorList>
            <consortium name="DOE Joint Genome Institute"/>
            <person name="Kuo A."/>
            <person name="Gay G."/>
            <person name="Dore J."/>
            <person name="Kohler A."/>
            <person name="Nagy L.G."/>
            <person name="Floudas D."/>
            <person name="Copeland A."/>
            <person name="Barry K.W."/>
            <person name="Cichocki N."/>
            <person name="Veneault-Fourrey C."/>
            <person name="LaButti K."/>
            <person name="Lindquist E.A."/>
            <person name="Lipzen A."/>
            <person name="Lundell T."/>
            <person name="Morin E."/>
            <person name="Murat C."/>
            <person name="Sun H."/>
            <person name="Tunlid A."/>
            <person name="Henrissat B."/>
            <person name="Grigoriev I.V."/>
            <person name="Hibbett D.S."/>
            <person name="Martin F."/>
            <person name="Nordberg H.P."/>
            <person name="Cantor M.N."/>
            <person name="Hua S.X."/>
        </authorList>
    </citation>
    <scope>NUCLEOTIDE SEQUENCE [LARGE SCALE GENOMIC DNA]</scope>
    <source>
        <strain evidence="2">h7</strain>
    </source>
</reference>
<dbReference type="OrthoDB" id="4791458at2759"/>
<dbReference type="Gene3D" id="2.60.270.20">
    <property type="entry name" value="Cytolysin/lectin"/>
    <property type="match status" value="1"/>
</dbReference>
<proteinExistence type="predicted"/>
<keyword evidence="2" id="KW-1185">Reference proteome</keyword>
<dbReference type="SUPFAM" id="SSF63724">
    <property type="entry name" value="Cytolysin/lectin"/>
    <property type="match status" value="1"/>
</dbReference>
<dbReference type="AlphaFoldDB" id="A0A0C3CCB0"/>
<dbReference type="Pfam" id="PF07367">
    <property type="entry name" value="FB_lectin"/>
    <property type="match status" value="1"/>
</dbReference>
<reference evidence="2" key="2">
    <citation type="submission" date="2015-01" db="EMBL/GenBank/DDBJ databases">
        <title>Evolutionary Origins and Diversification of the Mycorrhizal Mutualists.</title>
        <authorList>
            <consortium name="DOE Joint Genome Institute"/>
            <consortium name="Mycorrhizal Genomics Consortium"/>
            <person name="Kohler A."/>
            <person name="Kuo A."/>
            <person name="Nagy L.G."/>
            <person name="Floudas D."/>
            <person name="Copeland A."/>
            <person name="Barry K.W."/>
            <person name="Cichocki N."/>
            <person name="Veneault-Fourrey C."/>
            <person name="LaButti K."/>
            <person name="Lindquist E.A."/>
            <person name="Lipzen A."/>
            <person name="Lundell T."/>
            <person name="Morin E."/>
            <person name="Murat C."/>
            <person name="Riley R."/>
            <person name="Ohm R."/>
            <person name="Sun H."/>
            <person name="Tunlid A."/>
            <person name="Henrissat B."/>
            <person name="Grigoriev I.V."/>
            <person name="Hibbett D.S."/>
            <person name="Martin F."/>
        </authorList>
    </citation>
    <scope>NUCLEOTIDE SEQUENCE [LARGE SCALE GENOMIC DNA]</scope>
    <source>
        <strain evidence="2">h7</strain>
    </source>
</reference>
<evidence type="ECO:0000313" key="2">
    <source>
        <dbReference type="Proteomes" id="UP000053424"/>
    </source>
</evidence>
<dbReference type="Proteomes" id="UP000053424">
    <property type="component" value="Unassembled WGS sequence"/>
</dbReference>
<organism evidence="1 2">
    <name type="scientific">Hebeloma cylindrosporum</name>
    <dbReference type="NCBI Taxonomy" id="76867"/>
    <lineage>
        <taxon>Eukaryota</taxon>
        <taxon>Fungi</taxon>
        <taxon>Dikarya</taxon>
        <taxon>Basidiomycota</taxon>
        <taxon>Agaricomycotina</taxon>
        <taxon>Agaricomycetes</taxon>
        <taxon>Agaricomycetidae</taxon>
        <taxon>Agaricales</taxon>
        <taxon>Agaricineae</taxon>
        <taxon>Hymenogastraceae</taxon>
        <taxon>Hebeloma</taxon>
    </lineage>
</organism>